<evidence type="ECO:0000313" key="2">
    <source>
        <dbReference type="WBParaSite" id="Pan_g23362.t1"/>
    </source>
</evidence>
<sequence length="123" mass="13710">MNASKKPMGWITPIAALSSVKWILHTDDLPMAHPSHAPTLLSGRLVSFDVALISGRGMARHGRVASLELGLEPRMSSEATVQRWVTYRRPIYDSSMDGMQYSLSKNQISWIFDGILSKLNELI</sequence>
<name>A0A7E4ZXD0_PANRE</name>
<dbReference type="WBParaSite" id="Pan_g23362.t1">
    <property type="protein sequence ID" value="Pan_g23362.t1"/>
    <property type="gene ID" value="Pan_g23362"/>
</dbReference>
<organism evidence="1 2">
    <name type="scientific">Panagrellus redivivus</name>
    <name type="common">Microworm</name>
    <dbReference type="NCBI Taxonomy" id="6233"/>
    <lineage>
        <taxon>Eukaryota</taxon>
        <taxon>Metazoa</taxon>
        <taxon>Ecdysozoa</taxon>
        <taxon>Nematoda</taxon>
        <taxon>Chromadorea</taxon>
        <taxon>Rhabditida</taxon>
        <taxon>Tylenchina</taxon>
        <taxon>Panagrolaimomorpha</taxon>
        <taxon>Panagrolaimoidea</taxon>
        <taxon>Panagrolaimidae</taxon>
        <taxon>Panagrellus</taxon>
    </lineage>
</organism>
<accession>A0A7E4ZXD0</accession>
<reference evidence="1" key="1">
    <citation type="journal article" date="2013" name="Genetics">
        <title>The draft genome and transcriptome of Panagrellus redivivus are shaped by the harsh demands of a free-living lifestyle.</title>
        <authorList>
            <person name="Srinivasan J."/>
            <person name="Dillman A.R."/>
            <person name="Macchietto M.G."/>
            <person name="Heikkinen L."/>
            <person name="Lakso M."/>
            <person name="Fracchia K.M."/>
            <person name="Antoshechkin I."/>
            <person name="Mortazavi A."/>
            <person name="Wong G."/>
            <person name="Sternberg P.W."/>
        </authorList>
    </citation>
    <scope>NUCLEOTIDE SEQUENCE [LARGE SCALE GENOMIC DNA]</scope>
    <source>
        <strain evidence="1">MT8872</strain>
    </source>
</reference>
<protein>
    <submittedName>
        <fullName evidence="2">Uncharacterized protein</fullName>
    </submittedName>
</protein>
<keyword evidence="1" id="KW-1185">Reference proteome</keyword>
<reference evidence="2" key="2">
    <citation type="submission" date="2020-10" db="UniProtKB">
        <authorList>
            <consortium name="WormBaseParasite"/>
        </authorList>
    </citation>
    <scope>IDENTIFICATION</scope>
</reference>
<dbReference type="AlphaFoldDB" id="A0A7E4ZXD0"/>
<evidence type="ECO:0000313" key="1">
    <source>
        <dbReference type="Proteomes" id="UP000492821"/>
    </source>
</evidence>
<dbReference type="Proteomes" id="UP000492821">
    <property type="component" value="Unassembled WGS sequence"/>
</dbReference>
<proteinExistence type="predicted"/>